<dbReference type="KEGG" id="tni:TVNIR_3691"/>
<sequence length="192" mass="21929">MDTLHLREAAIEECIGCFQCLKTGTCCHRDDMDAIIERMLAADGFVVLGPVRNGHVAAGYKRFYERITYRVGFPLLIEDKYTLAISSVGYMGGKAASRRFLGLQDVCHSRLSGHLHFAVGIPSRPIHDRQRARICAAVDRLLRDIERKKARGWINAAGFALDRFAMRRLMFAKKPDVYANVIRHWREKGYMR</sequence>
<dbReference type="AlphaFoldDB" id="L0E0G0"/>
<dbReference type="PANTHER" id="PTHR43278:SF4">
    <property type="entry name" value="NAD(P)H-DEPENDENT FMN-CONTAINING OXIDOREDUCTASE YWQN-RELATED"/>
    <property type="match status" value="1"/>
</dbReference>
<gene>
    <name evidence="4" type="ordered locus">TVNIR_3691</name>
</gene>
<dbReference type="HOGENOM" id="CLU_050993_1_0_6"/>
<evidence type="ECO:0000256" key="1">
    <source>
        <dbReference type="ARBA" id="ARBA00022630"/>
    </source>
</evidence>
<reference evidence="4" key="1">
    <citation type="submission" date="2015-12" db="EMBL/GenBank/DDBJ databases">
        <authorList>
            <person name="Tikhonova T.V."/>
            <person name="Pavlov A.R."/>
            <person name="Beletsky A.V."/>
            <person name="Mardanov A.V."/>
            <person name="Sorokin D.Y."/>
            <person name="Ravin N.V."/>
            <person name="Popov V.O."/>
        </authorList>
    </citation>
    <scope>NUCLEOTIDE SEQUENCE</scope>
    <source>
        <strain evidence="4">DSM 14787</strain>
    </source>
</reference>
<evidence type="ECO:0000259" key="3">
    <source>
        <dbReference type="Pfam" id="PF03358"/>
    </source>
</evidence>
<dbReference type="Proteomes" id="UP000010809">
    <property type="component" value="Chromosome"/>
</dbReference>
<organism evidence="4 5">
    <name type="scientific">Thioalkalivibrio nitratireducens (strain DSM 14787 / UNIQEM 213 / ALEN2)</name>
    <dbReference type="NCBI Taxonomy" id="1255043"/>
    <lineage>
        <taxon>Bacteria</taxon>
        <taxon>Pseudomonadati</taxon>
        <taxon>Pseudomonadota</taxon>
        <taxon>Gammaproteobacteria</taxon>
        <taxon>Chromatiales</taxon>
        <taxon>Ectothiorhodospiraceae</taxon>
        <taxon>Thioalkalivibrio</taxon>
    </lineage>
</organism>
<dbReference type="STRING" id="1255043.TVNIR_3691"/>
<dbReference type="PATRIC" id="fig|1255043.3.peg.3725"/>
<accession>L0E0G0</accession>
<proteinExistence type="predicted"/>
<keyword evidence="1" id="KW-0285">Flavoprotein</keyword>
<evidence type="ECO:0000256" key="2">
    <source>
        <dbReference type="ARBA" id="ARBA00022643"/>
    </source>
</evidence>
<dbReference type="InterPro" id="IPR051796">
    <property type="entry name" value="ISF_SsuE-like"/>
</dbReference>
<dbReference type="PANTHER" id="PTHR43278">
    <property type="entry name" value="NAD(P)H-DEPENDENT FMN-CONTAINING OXIDOREDUCTASE YWQN-RELATED"/>
    <property type="match status" value="1"/>
</dbReference>
<dbReference type="InterPro" id="IPR029039">
    <property type="entry name" value="Flavoprotein-like_sf"/>
</dbReference>
<dbReference type="Gene3D" id="3.40.50.360">
    <property type="match status" value="1"/>
</dbReference>
<dbReference type="Pfam" id="PF03358">
    <property type="entry name" value="FMN_red"/>
    <property type="match status" value="1"/>
</dbReference>
<evidence type="ECO:0000313" key="4">
    <source>
        <dbReference type="EMBL" id="AGA35319.1"/>
    </source>
</evidence>
<dbReference type="EMBL" id="CP003989">
    <property type="protein sequence ID" value="AGA35319.1"/>
    <property type="molecule type" value="Genomic_DNA"/>
</dbReference>
<keyword evidence="2" id="KW-0288">FMN</keyword>
<dbReference type="eggNOG" id="COG0655">
    <property type="taxonomic scope" value="Bacteria"/>
</dbReference>
<evidence type="ECO:0000313" key="5">
    <source>
        <dbReference type="Proteomes" id="UP000010809"/>
    </source>
</evidence>
<dbReference type="SUPFAM" id="SSF52218">
    <property type="entry name" value="Flavoproteins"/>
    <property type="match status" value="1"/>
</dbReference>
<dbReference type="GO" id="GO:0016491">
    <property type="term" value="F:oxidoreductase activity"/>
    <property type="evidence" value="ECO:0007669"/>
    <property type="project" value="InterPro"/>
</dbReference>
<name>L0E0G0_THIND</name>
<dbReference type="InterPro" id="IPR005025">
    <property type="entry name" value="FMN_Rdtase-like_dom"/>
</dbReference>
<protein>
    <submittedName>
        <fullName evidence="4">NADPH-dependent FMN reductase</fullName>
    </submittedName>
</protein>
<feature type="domain" description="NADPH-dependent FMN reductase-like" evidence="3">
    <location>
        <begin position="3"/>
        <end position="97"/>
    </location>
</feature>
<keyword evidence="5" id="KW-1185">Reference proteome</keyword>